<accession>A0A0F7JMQ6</accession>
<reference evidence="1 2" key="1">
    <citation type="submission" date="2015-01" db="EMBL/GenBank/DDBJ databases">
        <title>Deinococcus soli/N5/whole genome sequencing.</title>
        <authorList>
            <person name="Kim M.K."/>
            <person name="Srinivasan S."/>
            <person name="Lee J.-J."/>
        </authorList>
    </citation>
    <scope>NUCLEOTIDE SEQUENCE [LARGE SCALE GENOMIC DNA]</scope>
    <source>
        <strain evidence="1 2">N5</strain>
    </source>
</reference>
<dbReference type="KEGG" id="dch:SY84_01595"/>
<dbReference type="PATRIC" id="fig|1309411.5.peg.331"/>
<name>A0A0F7JMQ6_9DEIO</name>
<keyword evidence="2" id="KW-1185">Reference proteome</keyword>
<organism evidence="1 2">
    <name type="scientific">Deinococcus soli</name>
    <name type="common">ex Cha et al. 2016</name>
    <dbReference type="NCBI Taxonomy" id="1309411"/>
    <lineage>
        <taxon>Bacteria</taxon>
        <taxon>Thermotogati</taxon>
        <taxon>Deinococcota</taxon>
        <taxon>Deinococci</taxon>
        <taxon>Deinococcales</taxon>
        <taxon>Deinococcaceae</taxon>
        <taxon>Deinococcus</taxon>
    </lineage>
</organism>
<evidence type="ECO:0000313" key="1">
    <source>
        <dbReference type="EMBL" id="AKH15955.1"/>
    </source>
</evidence>
<dbReference type="AlphaFoldDB" id="A0A0F7JMQ6"/>
<dbReference type="RefSeq" id="WP_046842531.1">
    <property type="nucleotide sequence ID" value="NZ_CP011389.1"/>
</dbReference>
<evidence type="ECO:0000313" key="2">
    <source>
        <dbReference type="Proteomes" id="UP000034024"/>
    </source>
</evidence>
<protein>
    <submittedName>
        <fullName evidence="1">Uncharacterized protein</fullName>
    </submittedName>
</protein>
<proteinExistence type="predicted"/>
<dbReference type="Proteomes" id="UP000034024">
    <property type="component" value="Chromosome"/>
</dbReference>
<sequence>MITGILEARGRLDARDRKVRLHDAYLAAHPGKDGKALLKLLKSLERASRAPLTLEEQASEQVAAAMKHLMGAP</sequence>
<gene>
    <name evidence="1" type="ORF">SY84_01595</name>
</gene>
<dbReference type="EMBL" id="CP011389">
    <property type="protein sequence ID" value="AKH15955.1"/>
    <property type="molecule type" value="Genomic_DNA"/>
</dbReference>